<dbReference type="GO" id="GO:0005886">
    <property type="term" value="C:plasma membrane"/>
    <property type="evidence" value="ECO:0007669"/>
    <property type="project" value="UniProtKB-SubCell"/>
</dbReference>
<dbReference type="AlphaFoldDB" id="A0A2H6KHM0"/>
<dbReference type="InterPro" id="IPR010884">
    <property type="entry name" value="6_CYS_dom"/>
</dbReference>
<organism evidence="10 11">
    <name type="scientific">Babesia ovata</name>
    <dbReference type="NCBI Taxonomy" id="189622"/>
    <lineage>
        <taxon>Eukaryota</taxon>
        <taxon>Sar</taxon>
        <taxon>Alveolata</taxon>
        <taxon>Apicomplexa</taxon>
        <taxon>Aconoidasida</taxon>
        <taxon>Piroplasmida</taxon>
        <taxon>Babesiidae</taxon>
        <taxon>Babesia</taxon>
    </lineage>
</organism>
<keyword evidence="6" id="KW-1015">Disulfide bond</keyword>
<evidence type="ECO:0000259" key="9">
    <source>
        <dbReference type="PROSITE" id="PS51701"/>
    </source>
</evidence>
<dbReference type="InterPro" id="IPR038160">
    <property type="entry name" value="6_CYS_dom_sf"/>
</dbReference>
<feature type="signal peptide" evidence="8">
    <location>
        <begin position="1"/>
        <end position="31"/>
    </location>
</feature>
<evidence type="ECO:0000256" key="5">
    <source>
        <dbReference type="ARBA" id="ARBA00023136"/>
    </source>
</evidence>
<comment type="subcellular location">
    <subcellularLocation>
        <location evidence="1">Cell membrane</location>
    </subcellularLocation>
    <subcellularLocation>
        <location evidence="2">Cell surface</location>
    </subcellularLocation>
</comment>
<proteinExistence type="predicted"/>
<sequence>MPLIAMGGLIVMKYMLALCAILLHSVKFIETSVCDYGDPPDLLRNNAIVSCHTYMEFFGFPPVICPRVVNDTEYVWHPQPKSVNDGYLNAYVGDNGKLSSVAISTVVKTDRHIAFVSVQSNRTQTQLYFDIPMNEFFSITERRLMFICGPKDLVMSDALLRHLERFNGVVQMLELPWSSSTPLTQEISKMGKGLGIYLLLKESMHLPLKGCGSRPSPLFDADGEVTVDPVTGVRSCVVDPMSMSRIGFLCEGRIEPNDCMRSLLDKNGGLVTAHPPHRYWKFDNYRPWVIAQYFEKLAFRPFNGECKCIDPETGQVKARIEIRSKADYVCDITSKIFRNRLRPIRGPWCSVVLHPGSTLTIRFPIEEADTETSEEESLPGLPSQNPPRYLFKTEFLPKDLNTLRQLTTIYDDIYGEVMYHKAIAGDALEWDVSKISVGEIKLKYLKNKPLALIRGLNSFFYYWTLTAINKYIFGDIRAILTVSFAFTHYYKTVGCERGAQKVFDPAISKKHCSTKRWGSDIGQTYECTYNKNSNILWAGIHCRENEELMPGNCESVGYDLQYNRIMPFRGSLRNATVSRVLGFQLLRSDFRNNNPVSFACVCVDQRGYEKSRLVFEQSQYEHYMYDVRQEEVPITSVRRMLVPWREAGSSSDGMTPPGSLMIHHAPQRPMVLYVGTSLVLRCAVARDAQYDANHFEIRPIWLPLLHEYYHYTPRNTTDGTELVHTAHGDSMTTTQGGFEVFTMMSTPTIYELGIKSHRGAIIISKHPVYKKYMPMTFVCGKYPKPSDISVIGGDVSSPAIPYIAASSARYTWNVVEVKVETTDPYMQGCGVTYASDELFKTETPKLYDSDGKQKIGCKIDLQTARKAAFHCPAPYVLDPPNCFSQVFVDGEVKSMSDLSKSLVASRSSHFVILRFDRSRVVLGETLRQTPPLECRCVTVKGIVLSTIQIENYYSKY</sequence>
<keyword evidence="4 8" id="KW-0732">Signal</keyword>
<evidence type="ECO:0000256" key="6">
    <source>
        <dbReference type="ARBA" id="ARBA00023157"/>
    </source>
</evidence>
<feature type="domain" description="6-Cys" evidence="9">
    <location>
        <begin position="825"/>
        <end position="956"/>
    </location>
</feature>
<dbReference type="RefSeq" id="XP_028868714.1">
    <property type="nucleotide sequence ID" value="XM_029012881.1"/>
</dbReference>
<dbReference type="VEuPathDB" id="PiroplasmaDB:BOVATA_039640"/>
<keyword evidence="3" id="KW-1003">Cell membrane</keyword>
<evidence type="ECO:0000256" key="1">
    <source>
        <dbReference type="ARBA" id="ARBA00004236"/>
    </source>
</evidence>
<dbReference type="PROSITE" id="PS51701">
    <property type="entry name" value="6_CYS"/>
    <property type="match status" value="1"/>
</dbReference>
<evidence type="ECO:0000256" key="4">
    <source>
        <dbReference type="ARBA" id="ARBA00022729"/>
    </source>
</evidence>
<comment type="caution">
    <text evidence="10">The sequence shown here is derived from an EMBL/GenBank/DDBJ whole genome shotgun (WGS) entry which is preliminary data.</text>
</comment>
<evidence type="ECO:0000256" key="3">
    <source>
        <dbReference type="ARBA" id="ARBA00022475"/>
    </source>
</evidence>
<evidence type="ECO:0000256" key="7">
    <source>
        <dbReference type="ARBA" id="ARBA00023180"/>
    </source>
</evidence>
<evidence type="ECO:0000256" key="2">
    <source>
        <dbReference type="ARBA" id="ARBA00004241"/>
    </source>
</evidence>
<dbReference type="Pfam" id="PF07422">
    <property type="entry name" value="s48_45"/>
    <property type="match status" value="1"/>
</dbReference>
<keyword evidence="11" id="KW-1185">Reference proteome</keyword>
<evidence type="ECO:0000313" key="10">
    <source>
        <dbReference type="EMBL" id="GBE62471.1"/>
    </source>
</evidence>
<gene>
    <name evidence="10" type="ORF">BOVATA_039640</name>
</gene>
<reference evidence="10 11" key="1">
    <citation type="journal article" date="2017" name="BMC Genomics">
        <title>Whole-genome assembly of Babesia ovata and comparative genomics between closely related pathogens.</title>
        <authorList>
            <person name="Yamagishi J."/>
            <person name="Asada M."/>
            <person name="Hakimi H."/>
            <person name="Tanaka T.Q."/>
            <person name="Sugimoto C."/>
            <person name="Kawazu S."/>
        </authorList>
    </citation>
    <scope>NUCLEOTIDE SEQUENCE [LARGE SCALE GENOMIC DNA]</scope>
    <source>
        <strain evidence="10 11">Miyake</strain>
    </source>
</reference>
<protein>
    <recommendedName>
        <fullName evidence="9">6-Cys domain-containing protein</fullName>
    </recommendedName>
</protein>
<dbReference type="GO" id="GO:0009986">
    <property type="term" value="C:cell surface"/>
    <property type="evidence" value="ECO:0007669"/>
    <property type="project" value="UniProtKB-SubCell"/>
</dbReference>
<feature type="chain" id="PRO_5014167801" description="6-Cys domain-containing protein" evidence="8">
    <location>
        <begin position="32"/>
        <end position="956"/>
    </location>
</feature>
<dbReference type="GeneID" id="39876241"/>
<keyword evidence="7" id="KW-0325">Glycoprotein</keyword>
<name>A0A2H6KHM0_9APIC</name>
<evidence type="ECO:0000313" key="11">
    <source>
        <dbReference type="Proteomes" id="UP000236319"/>
    </source>
</evidence>
<dbReference type="Gene3D" id="2.60.40.2860">
    <property type="match status" value="1"/>
</dbReference>
<dbReference type="OrthoDB" id="365660at2759"/>
<evidence type="ECO:0000256" key="8">
    <source>
        <dbReference type="SAM" id="SignalP"/>
    </source>
</evidence>
<keyword evidence="5" id="KW-0472">Membrane</keyword>
<dbReference type="EMBL" id="BDSA01000005">
    <property type="protein sequence ID" value="GBE62471.1"/>
    <property type="molecule type" value="Genomic_DNA"/>
</dbReference>
<dbReference type="Proteomes" id="UP000236319">
    <property type="component" value="Unassembled WGS sequence"/>
</dbReference>
<accession>A0A2H6KHM0</accession>